<dbReference type="GO" id="GO:0003700">
    <property type="term" value="F:DNA-binding transcription factor activity"/>
    <property type="evidence" value="ECO:0007669"/>
    <property type="project" value="InterPro"/>
</dbReference>
<dbReference type="InterPro" id="IPR036421">
    <property type="entry name" value="Fe_dep_repressor_sf"/>
</dbReference>
<dbReference type="EMBL" id="FOTS01000008">
    <property type="protein sequence ID" value="SFL54212.1"/>
    <property type="molecule type" value="Genomic_DNA"/>
</dbReference>
<organism evidence="6 7">
    <name type="scientific">Pelosinus propionicus DSM 13327</name>
    <dbReference type="NCBI Taxonomy" id="1123291"/>
    <lineage>
        <taxon>Bacteria</taxon>
        <taxon>Bacillati</taxon>
        <taxon>Bacillota</taxon>
        <taxon>Negativicutes</taxon>
        <taxon>Selenomonadales</taxon>
        <taxon>Sporomusaceae</taxon>
        <taxon>Pelosinus</taxon>
    </lineage>
</organism>
<evidence type="ECO:0000256" key="1">
    <source>
        <dbReference type="ARBA" id="ARBA00007871"/>
    </source>
</evidence>
<dbReference type="GO" id="GO:0003677">
    <property type="term" value="F:DNA binding"/>
    <property type="evidence" value="ECO:0007669"/>
    <property type="project" value="UniProtKB-KW"/>
</dbReference>
<dbReference type="InterPro" id="IPR022687">
    <property type="entry name" value="HTH_DTXR"/>
</dbReference>
<dbReference type="PANTHER" id="PTHR33238:SF7">
    <property type="entry name" value="IRON-DEPENDENT TRANSCRIPTIONAL REGULATOR"/>
    <property type="match status" value="1"/>
</dbReference>
<evidence type="ECO:0000313" key="6">
    <source>
        <dbReference type="EMBL" id="SFL54212.1"/>
    </source>
</evidence>
<dbReference type="InterPro" id="IPR050536">
    <property type="entry name" value="DtxR_MntR_Metal-Reg"/>
</dbReference>
<evidence type="ECO:0000256" key="4">
    <source>
        <dbReference type="ARBA" id="ARBA00023163"/>
    </source>
</evidence>
<dbReference type="Pfam" id="PF01325">
    <property type="entry name" value="Fe_dep_repress"/>
    <property type="match status" value="1"/>
</dbReference>
<name>A0A1I4IIM7_9FIRM</name>
<dbReference type="InterPro" id="IPR036388">
    <property type="entry name" value="WH-like_DNA-bd_sf"/>
</dbReference>
<dbReference type="STRING" id="1123291.SAMN04490355_100883"/>
<dbReference type="SUPFAM" id="SSF46785">
    <property type="entry name" value="Winged helix' DNA-binding domain"/>
    <property type="match status" value="1"/>
</dbReference>
<accession>A0A1I4IIM7</accession>
<evidence type="ECO:0000313" key="7">
    <source>
        <dbReference type="Proteomes" id="UP000199520"/>
    </source>
</evidence>
<dbReference type="Proteomes" id="UP000199520">
    <property type="component" value="Unassembled WGS sequence"/>
</dbReference>
<dbReference type="SMART" id="SM00529">
    <property type="entry name" value="HTH_DTXR"/>
    <property type="match status" value="1"/>
</dbReference>
<dbReference type="PANTHER" id="PTHR33238">
    <property type="entry name" value="IRON (METAL) DEPENDENT REPRESSOR, DTXR FAMILY"/>
    <property type="match status" value="1"/>
</dbReference>
<keyword evidence="7" id="KW-1185">Reference proteome</keyword>
<dbReference type="GO" id="GO:0046914">
    <property type="term" value="F:transition metal ion binding"/>
    <property type="evidence" value="ECO:0007669"/>
    <property type="project" value="InterPro"/>
</dbReference>
<dbReference type="InterPro" id="IPR036390">
    <property type="entry name" value="WH_DNA-bd_sf"/>
</dbReference>
<dbReference type="GO" id="GO:0046983">
    <property type="term" value="F:protein dimerization activity"/>
    <property type="evidence" value="ECO:0007669"/>
    <property type="project" value="InterPro"/>
</dbReference>
<dbReference type="Pfam" id="PF02742">
    <property type="entry name" value="Fe_dep_repr_C"/>
    <property type="match status" value="1"/>
</dbReference>
<dbReference type="Gene3D" id="1.10.60.10">
    <property type="entry name" value="Iron dependent repressor, metal binding and dimerisation domain"/>
    <property type="match status" value="1"/>
</dbReference>
<dbReference type="AlphaFoldDB" id="A0A1I4IIM7"/>
<dbReference type="InterPro" id="IPR001367">
    <property type="entry name" value="Fe_dep_repressor"/>
</dbReference>
<evidence type="ECO:0000256" key="2">
    <source>
        <dbReference type="ARBA" id="ARBA00023015"/>
    </source>
</evidence>
<dbReference type="PROSITE" id="PS50944">
    <property type="entry name" value="HTH_DTXR"/>
    <property type="match status" value="1"/>
</dbReference>
<keyword evidence="2" id="KW-0805">Transcription regulation</keyword>
<feature type="domain" description="HTH dtxR-type" evidence="5">
    <location>
        <begin position="2"/>
        <end position="63"/>
    </location>
</feature>
<evidence type="ECO:0000256" key="3">
    <source>
        <dbReference type="ARBA" id="ARBA00023125"/>
    </source>
</evidence>
<dbReference type="RefSeq" id="WP_090933916.1">
    <property type="nucleotide sequence ID" value="NZ_FOTS01000008.1"/>
</dbReference>
<sequence>MLSPSLEDYLEELYRFSLYNDIVRVTDISRKLNVSLPSVSKALRKLKAGQYINYQRYGIIDLTDKGKKTGNFLVERNKILQEFLTLLCAECDIAAEAEAMEHYLSKETIKSIQLLVKFMQDHTEYYNVFLDYIMTKDERKKNDPLF</sequence>
<evidence type="ECO:0000259" key="5">
    <source>
        <dbReference type="PROSITE" id="PS50944"/>
    </source>
</evidence>
<proteinExistence type="inferred from homology"/>
<keyword evidence="3" id="KW-0238">DNA-binding</keyword>
<comment type="similarity">
    <text evidence="1">Belongs to the DtxR/MntR family.</text>
</comment>
<dbReference type="OrthoDB" id="9791355at2"/>
<dbReference type="InterPro" id="IPR022689">
    <property type="entry name" value="Iron_dep_repressor"/>
</dbReference>
<reference evidence="7" key="1">
    <citation type="submission" date="2016-10" db="EMBL/GenBank/DDBJ databases">
        <authorList>
            <person name="Varghese N."/>
            <person name="Submissions S."/>
        </authorList>
    </citation>
    <scope>NUCLEOTIDE SEQUENCE [LARGE SCALE GENOMIC DNA]</scope>
    <source>
        <strain evidence="7">DSM 13327</strain>
    </source>
</reference>
<protein>
    <submittedName>
        <fullName evidence="6">Mn-dependent transcriptional regulator, DtxR family</fullName>
    </submittedName>
</protein>
<keyword evidence="4" id="KW-0804">Transcription</keyword>
<gene>
    <name evidence="6" type="ORF">SAMN04490355_100883</name>
</gene>
<dbReference type="Gene3D" id="1.10.10.10">
    <property type="entry name" value="Winged helix-like DNA-binding domain superfamily/Winged helix DNA-binding domain"/>
    <property type="match status" value="1"/>
</dbReference>